<sequence>MEQEKKDIISKYQYVDLYFSDKKSYTITQEQLAVIRTHCTLIERMLEDTSEQDLADIIIPLTSAEWCVFDAFCGFDTIADNPLQGKLYYLKDLVPLYIIADKLEAQYACDQIKLLITSFFTTNEVWSILKDEKTFQSFFDAIPETLQQELLESLNPYLNMLCADIVKPSITSTDLTQLLDQGSWTGSAQKISYNPQGTYVVVATSNGYLFLFDTLTNTCLDKKDIGSESTTHVSWHPEGEIFVTIASQETDTAFLSRARMWTIKDNKIEGGGIISKLPGIRLAACDPDYKYIALATDKNVIVLNISDNFKECKKFDVKNEKVQSISDLKWSDEKTELIIGITYYEKDNYIPEYSTLVSLKEEESNKFTEQLFNKEKYLGQLATIISCKEQKPILVTFEGNLYVGTHKYQLSKTFHTLPTCKMTNDIDLVLITSHSAEITINHITLYDKPAVIKTLSFTVPKQNITNISSSVLTNAISYISDRYATINFTAPKIHTLAHALIAAGLYNDPIRLYNLCEQFPLFQELYDTLVAEYNPFKHISKQ</sequence>
<comment type="caution">
    <text evidence="1">The sequence shown here is derived from an EMBL/GenBank/DDBJ whole genome shotgun (WGS) entry which is preliminary data.</text>
</comment>
<protein>
    <submittedName>
        <fullName evidence="1">Uncharacterized protein</fullName>
    </submittedName>
</protein>
<dbReference type="Gene3D" id="2.130.10.10">
    <property type="entry name" value="YVTN repeat-like/Quinoprotein amine dehydrogenase"/>
    <property type="match status" value="1"/>
</dbReference>
<reference evidence="1 2" key="1">
    <citation type="journal article" date="2013" name="Proc. Natl. Acad. Sci. U.S.A.">
        <title>Candidate phylum TM6 genome recovered from a hospital sink biofilm provides genomic insights into this uncultivated phylum.</title>
        <authorList>
            <person name="McLean J.S."/>
            <person name="Lombardo M.J."/>
            <person name="Badger J.H."/>
            <person name="Edlund A."/>
            <person name="Novotny M."/>
            <person name="Yee-Greenbaum J."/>
            <person name="Vyahhi N."/>
            <person name="Hall A.P."/>
            <person name="Yang Y."/>
            <person name="Dupont C.L."/>
            <person name="Ziegler M.G."/>
            <person name="Chitsaz H."/>
            <person name="Allen A.E."/>
            <person name="Yooseph S."/>
            <person name="Tesler G."/>
            <person name="Pevzner P.A."/>
            <person name="Friedman R.M."/>
            <person name="Nealson K.H."/>
            <person name="Venter J.C."/>
            <person name="Lasken R.S."/>
        </authorList>
    </citation>
    <scope>NUCLEOTIDE SEQUENCE [LARGE SCALE GENOMIC DNA]</scope>
    <source>
        <strain evidence="1 2">TM6SC1</strain>
    </source>
</reference>
<dbReference type="InterPro" id="IPR036322">
    <property type="entry name" value="WD40_repeat_dom_sf"/>
</dbReference>
<evidence type="ECO:0000313" key="1">
    <source>
        <dbReference type="EMBL" id="KIX85678.1"/>
    </source>
</evidence>
<keyword evidence="2" id="KW-1185">Reference proteome</keyword>
<dbReference type="EMBL" id="ARQD01000001">
    <property type="protein sequence ID" value="KIX85678.1"/>
    <property type="molecule type" value="Genomic_DNA"/>
</dbReference>
<dbReference type="InterPro" id="IPR015943">
    <property type="entry name" value="WD40/YVTN_repeat-like_dom_sf"/>
</dbReference>
<dbReference type="SUPFAM" id="SSF50978">
    <property type="entry name" value="WD40 repeat-like"/>
    <property type="match status" value="1"/>
</dbReference>
<dbReference type="AlphaFoldDB" id="A0A0D2JMY2"/>
<organism evidence="1 2">
    <name type="scientific">candidate division TM6 bacterium JCVI TM6SC1</name>
    <dbReference type="NCBI Taxonomy" id="1306947"/>
    <lineage>
        <taxon>Bacteria</taxon>
        <taxon>Candidatus Babelota</taxon>
        <taxon>Vermiphilus</taxon>
    </lineage>
</organism>
<evidence type="ECO:0000313" key="2">
    <source>
        <dbReference type="Proteomes" id="UP000032214"/>
    </source>
</evidence>
<gene>
    <name evidence="1" type="ORF">J120_01980</name>
</gene>
<name>A0A0D2JMY2_9BACT</name>
<accession>A0A0D2JMY2</accession>
<proteinExistence type="predicted"/>
<dbReference type="Proteomes" id="UP000032214">
    <property type="component" value="Unassembled WGS sequence"/>
</dbReference>